<accession>A0A553SRG7</accession>
<dbReference type="Gene3D" id="1.10.10.60">
    <property type="entry name" value="Homeodomain-like"/>
    <property type="match status" value="1"/>
</dbReference>
<evidence type="ECO:0000256" key="1">
    <source>
        <dbReference type="ARBA" id="ARBA00022491"/>
    </source>
</evidence>
<dbReference type="GO" id="GO:0003677">
    <property type="term" value="F:DNA binding"/>
    <property type="evidence" value="ECO:0007669"/>
    <property type="project" value="UniProtKB-UniRule"/>
</dbReference>
<name>A0A553SRG7_NIACI</name>
<dbReference type="PROSITE" id="PS50977">
    <property type="entry name" value="HTH_TETR_2"/>
    <property type="match status" value="1"/>
</dbReference>
<evidence type="ECO:0000256" key="2">
    <source>
        <dbReference type="ARBA" id="ARBA00023125"/>
    </source>
</evidence>
<dbReference type="InterPro" id="IPR001647">
    <property type="entry name" value="HTH_TetR"/>
</dbReference>
<feature type="domain" description="HTH tetR-type" evidence="4">
    <location>
        <begin position="1"/>
        <end position="60"/>
    </location>
</feature>
<evidence type="ECO:0000313" key="5">
    <source>
        <dbReference type="EMBL" id="TRZ39576.1"/>
    </source>
</evidence>
<feature type="DNA-binding region" description="H-T-H motif" evidence="3">
    <location>
        <begin position="23"/>
        <end position="42"/>
    </location>
</feature>
<dbReference type="InterPro" id="IPR009057">
    <property type="entry name" value="Homeodomain-like_sf"/>
</dbReference>
<reference evidence="6" key="1">
    <citation type="submission" date="2018-10" db="EMBL/GenBank/DDBJ databases">
        <title>FDA dAtabase for Regulatory Grade micrObial Sequences (FDA-ARGOS): Supporting development and validation of Infectious Disease Dx tests.</title>
        <authorList>
            <person name="Minogue T."/>
            <person name="Wolcott M."/>
            <person name="Wasieloski L."/>
            <person name="Aguilar W."/>
            <person name="Moore D."/>
            <person name="Tallon L."/>
            <person name="Sadzewicz L."/>
            <person name="Sengamalay N."/>
            <person name="Ott S."/>
            <person name="Godinez A."/>
            <person name="Nagaraj S."/>
            <person name="Vavikolanu K."/>
            <person name="Vyas G."/>
            <person name="Nadendla S."/>
            <person name="George J."/>
            <person name="Sichtig H."/>
        </authorList>
    </citation>
    <scope>NUCLEOTIDE SEQUENCE [LARGE SCALE GENOMIC DNA]</scope>
    <source>
        <strain evidence="6">FDAARGOS_343</strain>
    </source>
</reference>
<evidence type="ECO:0000313" key="6">
    <source>
        <dbReference type="Proteomes" id="UP000319837"/>
    </source>
</evidence>
<dbReference type="RefSeq" id="WP_185763011.1">
    <property type="nucleotide sequence ID" value="NZ_RIBP01000001.1"/>
</dbReference>
<dbReference type="InterPro" id="IPR036271">
    <property type="entry name" value="Tet_transcr_reg_TetR-rel_C_sf"/>
</dbReference>
<dbReference type="PRINTS" id="PR00455">
    <property type="entry name" value="HTHTETR"/>
</dbReference>
<dbReference type="InterPro" id="IPR050624">
    <property type="entry name" value="HTH-type_Tx_Regulator"/>
</dbReference>
<evidence type="ECO:0000256" key="3">
    <source>
        <dbReference type="PROSITE-ProRule" id="PRU00335"/>
    </source>
</evidence>
<sequence>MTSDKIKQIAICHFARNGYEGASLGQIAAEVGIKKQSIYNHFKGKDELFLQICRDSNVYVIYTVKKYMEINRNLPFKQFLYNLLLVLKDQFEKNEFTRFCLRFSLFPPSHLYEQVKEIVYHYLYMFEALLISVFEVSKLEGQIHTEVYLEEATSAYLGLLDGIFIEMLYGEPSRIQKRLNHSWTIYWRGITK</sequence>
<dbReference type="PANTHER" id="PTHR43479">
    <property type="entry name" value="ACREF/ENVCD OPERON REPRESSOR-RELATED"/>
    <property type="match status" value="1"/>
</dbReference>
<protein>
    <submittedName>
        <fullName evidence="5">TetR/AcrR family transcriptional regulator</fullName>
    </submittedName>
</protein>
<dbReference type="EMBL" id="RIBP01000001">
    <property type="protein sequence ID" value="TRZ39576.1"/>
    <property type="molecule type" value="Genomic_DNA"/>
</dbReference>
<dbReference type="AlphaFoldDB" id="A0A553SRG7"/>
<keyword evidence="2 3" id="KW-0238">DNA-binding</keyword>
<dbReference type="PANTHER" id="PTHR43479:SF11">
    <property type="entry name" value="ACREF_ENVCD OPERON REPRESSOR-RELATED"/>
    <property type="match status" value="1"/>
</dbReference>
<organism evidence="5 6">
    <name type="scientific">Niallia circulans</name>
    <name type="common">Bacillus circulans</name>
    <dbReference type="NCBI Taxonomy" id="1397"/>
    <lineage>
        <taxon>Bacteria</taxon>
        <taxon>Bacillati</taxon>
        <taxon>Bacillota</taxon>
        <taxon>Bacilli</taxon>
        <taxon>Bacillales</taxon>
        <taxon>Bacillaceae</taxon>
        <taxon>Niallia</taxon>
    </lineage>
</organism>
<evidence type="ECO:0000259" key="4">
    <source>
        <dbReference type="PROSITE" id="PS50977"/>
    </source>
</evidence>
<dbReference type="SUPFAM" id="SSF48498">
    <property type="entry name" value="Tetracyclin repressor-like, C-terminal domain"/>
    <property type="match status" value="1"/>
</dbReference>
<comment type="caution">
    <text evidence="5">The sequence shown here is derived from an EMBL/GenBank/DDBJ whole genome shotgun (WGS) entry which is preliminary data.</text>
</comment>
<dbReference type="SUPFAM" id="SSF46689">
    <property type="entry name" value="Homeodomain-like"/>
    <property type="match status" value="1"/>
</dbReference>
<dbReference type="Pfam" id="PF00440">
    <property type="entry name" value="TetR_N"/>
    <property type="match status" value="1"/>
</dbReference>
<dbReference type="Gene3D" id="1.10.357.10">
    <property type="entry name" value="Tetracycline Repressor, domain 2"/>
    <property type="match status" value="1"/>
</dbReference>
<keyword evidence="1" id="KW-0678">Repressor</keyword>
<proteinExistence type="predicted"/>
<dbReference type="Proteomes" id="UP000319837">
    <property type="component" value="Unassembled WGS sequence"/>
</dbReference>
<gene>
    <name evidence="5" type="ORF">CEQ21_00980</name>
</gene>